<dbReference type="Proteomes" id="UP000006038">
    <property type="component" value="Chromosome 4"/>
</dbReference>
<dbReference type="AlphaFoldDB" id="J3LXU0"/>
<evidence type="ECO:0000313" key="1">
    <source>
        <dbReference type="EnsemblPlants" id="OB04G19650.1"/>
    </source>
</evidence>
<evidence type="ECO:0000313" key="2">
    <source>
        <dbReference type="Proteomes" id="UP000006038"/>
    </source>
</evidence>
<dbReference type="EnsemblPlants" id="OB04G19650.1">
    <property type="protein sequence ID" value="OB04G19650.1"/>
    <property type="gene ID" value="OB04G19650"/>
</dbReference>
<dbReference type="HOGENOM" id="CLU_2593623_0_0_1"/>
<reference evidence="1" key="1">
    <citation type="journal article" date="2013" name="Nat. Commun.">
        <title>Whole-genome sequencing of Oryza brachyantha reveals mechanisms underlying Oryza genome evolution.</title>
        <authorList>
            <person name="Chen J."/>
            <person name="Huang Q."/>
            <person name="Gao D."/>
            <person name="Wang J."/>
            <person name="Lang Y."/>
            <person name="Liu T."/>
            <person name="Li B."/>
            <person name="Bai Z."/>
            <person name="Luis Goicoechea J."/>
            <person name="Liang C."/>
            <person name="Chen C."/>
            <person name="Zhang W."/>
            <person name="Sun S."/>
            <person name="Liao Y."/>
            <person name="Zhang X."/>
            <person name="Yang L."/>
            <person name="Song C."/>
            <person name="Wang M."/>
            <person name="Shi J."/>
            <person name="Liu G."/>
            <person name="Liu J."/>
            <person name="Zhou H."/>
            <person name="Zhou W."/>
            <person name="Yu Q."/>
            <person name="An N."/>
            <person name="Chen Y."/>
            <person name="Cai Q."/>
            <person name="Wang B."/>
            <person name="Liu B."/>
            <person name="Min J."/>
            <person name="Huang Y."/>
            <person name="Wu H."/>
            <person name="Li Z."/>
            <person name="Zhang Y."/>
            <person name="Yin Y."/>
            <person name="Song W."/>
            <person name="Jiang J."/>
            <person name="Jackson S.A."/>
            <person name="Wing R.A."/>
            <person name="Wang J."/>
            <person name="Chen M."/>
        </authorList>
    </citation>
    <scope>NUCLEOTIDE SEQUENCE [LARGE SCALE GENOMIC DNA]</scope>
    <source>
        <strain evidence="1">cv. IRGC 101232</strain>
    </source>
</reference>
<protein>
    <submittedName>
        <fullName evidence="1">Uncharacterized protein</fullName>
    </submittedName>
</protein>
<accession>J3LXU0</accession>
<sequence length="80" mass="9712">MILPYFSTVIILLNHEYFFPYITLLHFSAINYFTYSQCMHYVFCLHVYFSHFLKTYLCLCSFKPVKLVIKDKVFINHLTK</sequence>
<reference evidence="1" key="2">
    <citation type="submission" date="2013-04" db="UniProtKB">
        <authorList>
            <consortium name="EnsemblPlants"/>
        </authorList>
    </citation>
    <scope>IDENTIFICATION</scope>
</reference>
<name>J3LXU0_ORYBR</name>
<keyword evidence="2" id="KW-1185">Reference proteome</keyword>
<organism evidence="1">
    <name type="scientific">Oryza brachyantha</name>
    <name type="common">malo sina</name>
    <dbReference type="NCBI Taxonomy" id="4533"/>
    <lineage>
        <taxon>Eukaryota</taxon>
        <taxon>Viridiplantae</taxon>
        <taxon>Streptophyta</taxon>
        <taxon>Embryophyta</taxon>
        <taxon>Tracheophyta</taxon>
        <taxon>Spermatophyta</taxon>
        <taxon>Magnoliopsida</taxon>
        <taxon>Liliopsida</taxon>
        <taxon>Poales</taxon>
        <taxon>Poaceae</taxon>
        <taxon>BOP clade</taxon>
        <taxon>Oryzoideae</taxon>
        <taxon>Oryzeae</taxon>
        <taxon>Oryzinae</taxon>
        <taxon>Oryza</taxon>
    </lineage>
</organism>
<dbReference type="Gramene" id="OB04G19650.1">
    <property type="protein sequence ID" value="OB04G19650.1"/>
    <property type="gene ID" value="OB04G19650"/>
</dbReference>
<proteinExistence type="predicted"/>